<evidence type="ECO:0000256" key="6">
    <source>
        <dbReference type="SAM" id="MobiDB-lite"/>
    </source>
</evidence>
<sequence length="97" mass="11235">MLRKLISNIFQAKSLIKAIPIQQFSTTPIVAAKTVAKNVPKGAWSYMDLPKETRNRFPRPSETKRVKTHGWKTRMSTLHGRKIIMRRILRGCHELSH</sequence>
<comment type="caution">
    <text evidence="7">The sequence shown here is derived from an EMBL/GenBank/DDBJ whole genome shotgun (WGS) entry which is preliminary data.</text>
</comment>
<dbReference type="Proteomes" id="UP001168972">
    <property type="component" value="Unassembled WGS sequence"/>
</dbReference>
<feature type="region of interest" description="Disordered" evidence="6">
    <location>
        <begin position="50"/>
        <end position="72"/>
    </location>
</feature>
<reference evidence="7" key="1">
    <citation type="journal article" date="2023" name="bioRxiv">
        <title>Scaffold-level genome assemblies of two parasitoid biocontrol wasps reveal the parthenogenesis mechanism and an associated novel virus.</title>
        <authorList>
            <person name="Inwood S."/>
            <person name="Skelly J."/>
            <person name="Guhlin J."/>
            <person name="Harrop T."/>
            <person name="Goldson S."/>
            <person name="Dearden P."/>
        </authorList>
    </citation>
    <scope>NUCLEOTIDE SEQUENCE</scope>
    <source>
        <strain evidence="7">Lincoln</strain>
        <tissue evidence="7">Whole body</tissue>
    </source>
</reference>
<dbReference type="AlphaFoldDB" id="A0AA39FG69"/>
<dbReference type="FunFam" id="1.10.287.3980:FF:000001">
    <property type="entry name" value="Mitochondrial ribosomal protein L34"/>
    <property type="match status" value="1"/>
</dbReference>
<feature type="compositionally biased region" description="Basic and acidic residues" evidence="6">
    <location>
        <begin position="50"/>
        <end position="65"/>
    </location>
</feature>
<dbReference type="GO" id="GO:0006412">
    <property type="term" value="P:translation"/>
    <property type="evidence" value="ECO:0007669"/>
    <property type="project" value="InterPro"/>
</dbReference>
<dbReference type="GO" id="GO:0005762">
    <property type="term" value="C:mitochondrial large ribosomal subunit"/>
    <property type="evidence" value="ECO:0007669"/>
    <property type="project" value="TreeGrafter"/>
</dbReference>
<evidence type="ECO:0000256" key="5">
    <source>
        <dbReference type="ARBA" id="ARBA00035434"/>
    </source>
</evidence>
<name>A0AA39FG69_MICHY</name>
<evidence type="ECO:0000313" key="7">
    <source>
        <dbReference type="EMBL" id="KAK0168989.1"/>
    </source>
</evidence>
<keyword evidence="3" id="KW-0687">Ribonucleoprotein</keyword>
<dbReference type="EMBL" id="JAQQBR010001831">
    <property type="protein sequence ID" value="KAK0168989.1"/>
    <property type="molecule type" value="Genomic_DNA"/>
</dbReference>
<keyword evidence="2" id="KW-0689">Ribosomal protein</keyword>
<evidence type="ECO:0000313" key="8">
    <source>
        <dbReference type="Proteomes" id="UP001168972"/>
    </source>
</evidence>
<evidence type="ECO:0000256" key="2">
    <source>
        <dbReference type="ARBA" id="ARBA00022980"/>
    </source>
</evidence>
<accession>A0AA39FG69</accession>
<protein>
    <recommendedName>
        <fullName evidence="4">Large ribosomal subunit protein bL34m</fullName>
    </recommendedName>
    <alternativeName>
        <fullName evidence="5">39S ribosomal protein L34, mitochondrial</fullName>
    </alternativeName>
</protein>
<gene>
    <name evidence="7" type="ORF">PV327_002743</name>
</gene>
<comment type="similarity">
    <text evidence="1">Belongs to the bacterial ribosomal protein bL34 family.</text>
</comment>
<dbReference type="InterPro" id="IPR000271">
    <property type="entry name" value="Ribosomal_bL34"/>
</dbReference>
<dbReference type="PANTHER" id="PTHR14503">
    <property type="entry name" value="MITOCHONDRIAL RIBOSOMAL PROTEIN 34 FAMILY MEMBER"/>
    <property type="match status" value="1"/>
</dbReference>
<evidence type="ECO:0000256" key="4">
    <source>
        <dbReference type="ARBA" id="ARBA00035274"/>
    </source>
</evidence>
<evidence type="ECO:0000256" key="3">
    <source>
        <dbReference type="ARBA" id="ARBA00023274"/>
    </source>
</evidence>
<dbReference type="NCBIfam" id="TIGR01030">
    <property type="entry name" value="rpmH_bact"/>
    <property type="match status" value="1"/>
</dbReference>
<dbReference type="Pfam" id="PF00468">
    <property type="entry name" value="Ribosomal_L34"/>
    <property type="match status" value="1"/>
</dbReference>
<dbReference type="PANTHER" id="PTHR14503:SF4">
    <property type="entry name" value="LARGE RIBOSOMAL SUBUNIT PROTEIN BL34M"/>
    <property type="match status" value="1"/>
</dbReference>
<dbReference type="GO" id="GO:0003735">
    <property type="term" value="F:structural constituent of ribosome"/>
    <property type="evidence" value="ECO:0007669"/>
    <property type="project" value="InterPro"/>
</dbReference>
<keyword evidence="8" id="KW-1185">Reference proteome</keyword>
<dbReference type="Gene3D" id="1.10.287.3980">
    <property type="match status" value="1"/>
</dbReference>
<evidence type="ECO:0000256" key="1">
    <source>
        <dbReference type="ARBA" id="ARBA00010111"/>
    </source>
</evidence>
<organism evidence="7 8">
    <name type="scientific">Microctonus hyperodae</name>
    <name type="common">Parasitoid wasp</name>
    <dbReference type="NCBI Taxonomy" id="165561"/>
    <lineage>
        <taxon>Eukaryota</taxon>
        <taxon>Metazoa</taxon>
        <taxon>Ecdysozoa</taxon>
        <taxon>Arthropoda</taxon>
        <taxon>Hexapoda</taxon>
        <taxon>Insecta</taxon>
        <taxon>Pterygota</taxon>
        <taxon>Neoptera</taxon>
        <taxon>Endopterygota</taxon>
        <taxon>Hymenoptera</taxon>
        <taxon>Apocrita</taxon>
        <taxon>Ichneumonoidea</taxon>
        <taxon>Braconidae</taxon>
        <taxon>Euphorinae</taxon>
        <taxon>Microctonus</taxon>
    </lineage>
</organism>
<proteinExistence type="inferred from homology"/>
<reference evidence="7" key="2">
    <citation type="submission" date="2023-03" db="EMBL/GenBank/DDBJ databases">
        <authorList>
            <person name="Inwood S.N."/>
            <person name="Skelly J.G."/>
            <person name="Guhlin J."/>
            <person name="Harrop T.W.R."/>
            <person name="Goldson S.G."/>
            <person name="Dearden P.K."/>
        </authorList>
    </citation>
    <scope>NUCLEOTIDE SEQUENCE</scope>
    <source>
        <strain evidence="7">Lincoln</strain>
        <tissue evidence="7">Whole body</tissue>
    </source>
</reference>